<dbReference type="AlphaFoldDB" id="A0A4C1ZPW8"/>
<name>A0A4C1ZPW8_EUMVA</name>
<feature type="compositionally biased region" description="Low complexity" evidence="1">
    <location>
        <begin position="71"/>
        <end position="87"/>
    </location>
</feature>
<accession>A0A4C1ZPW8</accession>
<keyword evidence="3" id="KW-1185">Reference proteome</keyword>
<evidence type="ECO:0000313" key="2">
    <source>
        <dbReference type="EMBL" id="GBP88667.1"/>
    </source>
</evidence>
<dbReference type="Proteomes" id="UP000299102">
    <property type="component" value="Unassembled WGS sequence"/>
</dbReference>
<organism evidence="2 3">
    <name type="scientific">Eumeta variegata</name>
    <name type="common">Bagworm moth</name>
    <name type="synonym">Eumeta japonica</name>
    <dbReference type="NCBI Taxonomy" id="151549"/>
    <lineage>
        <taxon>Eukaryota</taxon>
        <taxon>Metazoa</taxon>
        <taxon>Ecdysozoa</taxon>
        <taxon>Arthropoda</taxon>
        <taxon>Hexapoda</taxon>
        <taxon>Insecta</taxon>
        <taxon>Pterygota</taxon>
        <taxon>Neoptera</taxon>
        <taxon>Endopterygota</taxon>
        <taxon>Lepidoptera</taxon>
        <taxon>Glossata</taxon>
        <taxon>Ditrysia</taxon>
        <taxon>Tineoidea</taxon>
        <taxon>Psychidae</taxon>
        <taxon>Oiketicinae</taxon>
        <taxon>Eumeta</taxon>
    </lineage>
</organism>
<evidence type="ECO:0000313" key="3">
    <source>
        <dbReference type="Proteomes" id="UP000299102"/>
    </source>
</evidence>
<gene>
    <name evidence="2" type="ORF">EVAR_66694_1</name>
</gene>
<dbReference type="EMBL" id="BGZK01001949">
    <property type="protein sequence ID" value="GBP88667.1"/>
    <property type="molecule type" value="Genomic_DNA"/>
</dbReference>
<feature type="region of interest" description="Disordered" evidence="1">
    <location>
        <begin position="70"/>
        <end position="133"/>
    </location>
</feature>
<protein>
    <submittedName>
        <fullName evidence="2">Uncharacterized protein</fullName>
    </submittedName>
</protein>
<dbReference type="OrthoDB" id="6581954at2759"/>
<sequence>MSGYSNLQVRCKNRLKAVEIKCTVEYQNIVYKLFFLCVTRSNVKYATPIVFVFCGYHHTSERSISSVPLVSGASNRSSSSDGSCQDPSSHRLEREGNRPDKGGEMSRTQFEQTYYKDPTVGKTPNVGKTPTMPDKLLAVSSQAVLCAGGVVTHAAPSYDEQRASPALLGRGAGTPGGRSARDDGYCSAGSTPKKPQVLLSSLFRRVFHGARLSRFYHVPESHLEFSIAF</sequence>
<feature type="compositionally biased region" description="Basic and acidic residues" evidence="1">
    <location>
        <begin position="88"/>
        <end position="104"/>
    </location>
</feature>
<evidence type="ECO:0000256" key="1">
    <source>
        <dbReference type="SAM" id="MobiDB-lite"/>
    </source>
</evidence>
<comment type="caution">
    <text evidence="2">The sequence shown here is derived from an EMBL/GenBank/DDBJ whole genome shotgun (WGS) entry which is preliminary data.</text>
</comment>
<proteinExistence type="predicted"/>
<feature type="region of interest" description="Disordered" evidence="1">
    <location>
        <begin position="166"/>
        <end position="190"/>
    </location>
</feature>
<reference evidence="2 3" key="1">
    <citation type="journal article" date="2019" name="Commun. Biol.">
        <title>The bagworm genome reveals a unique fibroin gene that provides high tensile strength.</title>
        <authorList>
            <person name="Kono N."/>
            <person name="Nakamura H."/>
            <person name="Ohtoshi R."/>
            <person name="Tomita M."/>
            <person name="Numata K."/>
            <person name="Arakawa K."/>
        </authorList>
    </citation>
    <scope>NUCLEOTIDE SEQUENCE [LARGE SCALE GENOMIC DNA]</scope>
</reference>